<protein>
    <recommendedName>
        <fullName evidence="3">DUF2283 domain-containing protein</fullName>
    </recommendedName>
</protein>
<dbReference type="AlphaFoldDB" id="A0A125BCJ0"/>
<gene>
    <name evidence="1" type="ORF">ABW22_09475</name>
</gene>
<accession>A0A125BCJ0</accession>
<dbReference type="Pfam" id="PF10049">
    <property type="entry name" value="DUF2283"/>
    <property type="match status" value="1"/>
</dbReference>
<dbReference type="STRING" id="1123392.GCA_000376425_00335"/>
<comment type="caution">
    <text evidence="1">The sequence shown here is derived from an EMBL/GenBank/DDBJ whole genome shotgun (WGS) entry which is preliminary data.</text>
</comment>
<organism evidence="1 2">
    <name type="scientific">Thiobacillus denitrificans</name>
    <dbReference type="NCBI Taxonomy" id="36861"/>
    <lineage>
        <taxon>Bacteria</taxon>
        <taxon>Pseudomonadati</taxon>
        <taxon>Pseudomonadota</taxon>
        <taxon>Betaproteobacteria</taxon>
        <taxon>Nitrosomonadales</taxon>
        <taxon>Thiobacillaceae</taxon>
        <taxon>Thiobacillus</taxon>
    </lineage>
</organism>
<dbReference type="OrthoDB" id="9799670at2"/>
<evidence type="ECO:0000313" key="1">
    <source>
        <dbReference type="EMBL" id="KVW95659.1"/>
    </source>
</evidence>
<sequence length="79" mass="8675">MNIAYFKDMDSLYVEISPENPARSWEAHEGIVLNLSEDGRVVGIEIEKASQATNLDILKIGGFPGQIEIIDKNTSGSTH</sequence>
<keyword evidence="2" id="KW-1185">Reference proteome</keyword>
<dbReference type="PANTHER" id="PTHR37029">
    <property type="entry name" value="SSR1768 PROTEIN"/>
    <property type="match status" value="1"/>
</dbReference>
<name>A0A125BCJ0_THIDE</name>
<evidence type="ECO:0000313" key="2">
    <source>
        <dbReference type="Proteomes" id="UP000064243"/>
    </source>
</evidence>
<evidence type="ECO:0008006" key="3">
    <source>
        <dbReference type="Google" id="ProtNLM"/>
    </source>
</evidence>
<reference evidence="1 2" key="1">
    <citation type="journal article" date="2015" name="Appl. Environ. Microbiol.">
        <title>Aerobic and Anaerobic Thiosulfate Oxidation by a Cold-Adapted, Subglacial Chemoautotroph.</title>
        <authorList>
            <person name="Harrold Z.R."/>
            <person name="Skidmore M.L."/>
            <person name="Hamilton T.L."/>
            <person name="Desch L."/>
            <person name="Amada K."/>
            <person name="van Gelder W."/>
            <person name="Glover K."/>
            <person name="Roden E.E."/>
            <person name="Boyd E.S."/>
        </authorList>
    </citation>
    <scope>NUCLEOTIDE SEQUENCE [LARGE SCALE GENOMIC DNA]</scope>
    <source>
        <strain evidence="1 2">RG</strain>
    </source>
</reference>
<dbReference type="RefSeq" id="WP_059755454.1">
    <property type="nucleotide sequence ID" value="NZ_LDUG01000024.1"/>
</dbReference>
<dbReference type="PATRIC" id="fig|36861.3.peg.1555"/>
<proteinExistence type="predicted"/>
<dbReference type="Proteomes" id="UP000064243">
    <property type="component" value="Unassembled WGS sequence"/>
</dbReference>
<dbReference type="PANTHER" id="PTHR37029:SF1">
    <property type="entry name" value="SSR1768 PROTEIN"/>
    <property type="match status" value="1"/>
</dbReference>
<dbReference type="EMBL" id="LDUG01000024">
    <property type="protein sequence ID" value="KVW95659.1"/>
    <property type="molecule type" value="Genomic_DNA"/>
</dbReference>
<dbReference type="InterPro" id="IPR019270">
    <property type="entry name" value="DUF2283"/>
</dbReference>